<evidence type="ECO:0000313" key="2">
    <source>
        <dbReference type="EMBL" id="TDO95347.1"/>
    </source>
</evidence>
<keyword evidence="3" id="KW-1185">Reference proteome</keyword>
<dbReference type="OrthoDB" id="328972at2"/>
<protein>
    <submittedName>
        <fullName evidence="2">Uncharacterized protein DUF1801</fullName>
    </submittedName>
</protein>
<name>A0A4R6M273_9GAMM</name>
<accession>A0A4R6M273</accession>
<reference evidence="2 3" key="1">
    <citation type="submission" date="2019-03" db="EMBL/GenBank/DDBJ databases">
        <title>Genomic Encyclopedia of Type Strains, Phase III (KMG-III): the genomes of soil and plant-associated and newly described type strains.</title>
        <authorList>
            <person name="Whitman W."/>
        </authorList>
    </citation>
    <scope>NUCLEOTIDE SEQUENCE [LARGE SCALE GENOMIC DNA]</scope>
    <source>
        <strain evidence="2 3">CECT 7378</strain>
    </source>
</reference>
<gene>
    <name evidence="2" type="ORF">DFP79_3588</name>
</gene>
<sequence>MEPRIAKIFDAYPEKATFVLMQCRQAVFDIAQEYELGAVEETLKWGEPSYFVKGGSAVRMNWKPNQPDCCFVFFHCQTKLVSTFREVYGDLFEYQGKRAIALRLDAPIPLDQLKHCLSLAMRYHSIKHLPLLGC</sequence>
<evidence type="ECO:0000313" key="3">
    <source>
        <dbReference type="Proteomes" id="UP000294656"/>
    </source>
</evidence>
<comment type="caution">
    <text evidence="2">The sequence shown here is derived from an EMBL/GenBank/DDBJ whole genome shotgun (WGS) entry which is preliminary data.</text>
</comment>
<proteinExistence type="predicted"/>
<dbReference type="EMBL" id="SNXC01000017">
    <property type="protein sequence ID" value="TDO95347.1"/>
    <property type="molecule type" value="Genomic_DNA"/>
</dbReference>
<dbReference type="InterPro" id="IPR014922">
    <property type="entry name" value="YdhG-like"/>
</dbReference>
<feature type="domain" description="YdhG-like" evidence="1">
    <location>
        <begin position="35"/>
        <end position="120"/>
    </location>
</feature>
<dbReference type="SUPFAM" id="SSF159888">
    <property type="entry name" value="YdhG-like"/>
    <property type="match status" value="1"/>
</dbReference>
<evidence type="ECO:0000259" key="1">
    <source>
        <dbReference type="Pfam" id="PF08818"/>
    </source>
</evidence>
<dbReference type="Proteomes" id="UP000294656">
    <property type="component" value="Unassembled WGS sequence"/>
</dbReference>
<dbReference type="RefSeq" id="WP_133505262.1">
    <property type="nucleotide sequence ID" value="NZ_SNXC01000017.1"/>
</dbReference>
<dbReference type="AlphaFoldDB" id="A0A4R6M273"/>
<dbReference type="Pfam" id="PF08818">
    <property type="entry name" value="DUF1801"/>
    <property type="match status" value="1"/>
</dbReference>
<organism evidence="2 3">
    <name type="scientific">Marinomonas balearica</name>
    <dbReference type="NCBI Taxonomy" id="491947"/>
    <lineage>
        <taxon>Bacteria</taxon>
        <taxon>Pseudomonadati</taxon>
        <taxon>Pseudomonadota</taxon>
        <taxon>Gammaproteobacteria</taxon>
        <taxon>Oceanospirillales</taxon>
        <taxon>Oceanospirillaceae</taxon>
        <taxon>Marinomonas</taxon>
    </lineage>
</organism>